<evidence type="ECO:0000256" key="6">
    <source>
        <dbReference type="ARBA" id="ARBA00022759"/>
    </source>
</evidence>
<dbReference type="Gene3D" id="2.40.50.40">
    <property type="match status" value="1"/>
</dbReference>
<keyword evidence="8" id="KW-0694">RNA-binding</keyword>
<dbReference type="GO" id="GO:0003723">
    <property type="term" value="F:RNA binding"/>
    <property type="evidence" value="ECO:0007669"/>
    <property type="project" value="UniProtKB-KW"/>
</dbReference>
<reference evidence="15" key="2">
    <citation type="submission" date="2021-05" db="EMBL/GenBank/DDBJ databases">
        <authorList>
            <person name="Moolhuijzen P.M."/>
            <person name="Moffat C.S."/>
        </authorList>
    </citation>
    <scope>NUCLEOTIDE SEQUENCE</scope>
    <source>
        <strain evidence="15">86-124</strain>
    </source>
</reference>
<evidence type="ECO:0000256" key="9">
    <source>
        <dbReference type="ARBA" id="ARBA00022918"/>
    </source>
</evidence>
<dbReference type="GO" id="GO:0015074">
    <property type="term" value="P:DNA integration"/>
    <property type="evidence" value="ECO:0007669"/>
    <property type="project" value="InterPro"/>
</dbReference>
<dbReference type="PROSITE" id="PS50013">
    <property type="entry name" value="CHROMO_2"/>
    <property type="match status" value="1"/>
</dbReference>
<sequence length="1241" mass="142684">MDQTGIYVNFGVNGLHFTRAMFDNGCHSYMAISDRLQRKLQLPTLLIRPRTLEQVAGVDYNAINRVSFFDIDIDGHRQRRVWAYIIPQMQQDVILGLPWARSQEVTIRHSDYGDSLHIGTTDTYVTLRKDPTWTTDNSTKVVSAAVFSALARRNYRKQKRVNIFAVTMADIEKALDKLNKKKKPTDPKTKLPAYYHDKIDMRIFTPEVVGQGYLPPHRPGVDHAIDLEKDEYGREKEVPYGPLYNMTKEELLVLRKTLTDHLEKGWIRVSRSPAGAPVLFVRKPGGGLRFCVDYRKLNEITKKDRTPLPLITETLQMMAKAVWYTKLDVSAAFHKIRIKEGDEWKTAFRTRFGSFEWQVTPFGLTGAPATFQRYINDVLREFLDEFVSAYIDDVIIFTNGSLDEHRQQVLRVMKKLQEAGLQLDIDKCEFEQKRVKYLGYVVDSEKGICVDPEKVEAIKAWEPPSTVKGVRGFVGFANYYREFIPKFSKIAQPLTNLTKKDVQFRWGEAEQSAFERMKQLLISAPVLTPFDPERETRVQPDSSGYCIGGELSQLTDNGQWKPVAFYSKKCLPAEANYPIHDKELLAIIRCLEQWRSMLQSVQSFTILSDHKNLEYFMKKQQLTERQMRWALELSRYRFRIIHQAGTKAVVPDALSRRDQDLPKGLDDPRLSGRSHQMFSNKEGSLSLNSLSTMLCTPSMHHVRVGATWVLGGDKDQEDDEEPIRDNPPVCPFTESEPNLRQLWNRALEINKRYWLLRNMVREGARQIPPKWGLPISISECSVDDGGRLLWRDRIWIPHSEPLRTAIIQQCHDSALTGHPGRDLLKAIISRRFTWPGLSQDIRQFLPNCDICGSKAVWREKRRGLLKPLPVPERQWAEISVDFITDLPVSKSGATNVMVITDRLFKSCIFRAMKQITVEAVVEAMMECLVEHHGPPAAIVSDRGPQFVSLMWGRMCSLLKITRRLSTAFHPETDGSTERMNQELEAYLRCFVSYYQDDWEQLLPVAMLAINGRTSSVTGISPFFATHGYNIEPIEVEEKLRTTGRTPIAKGEALIAKLQDATEMAQTMIAAAQEKYETYANEHRQPAEQFRVGDKVWLRLQNIVTDRPCKKLDWKNAKYTVKELVGSHAVRLDTPPGIHNVFHVMLLRRAADNPLPSQILHEPQPPAVLKEGDSEWYNVEEVLDHKIGKDKKLKLLVKWEGYTKPTWEPEEELTMTEAYATYRTHTDVSKPSQRRKKRRGSP</sequence>
<reference evidence="15" key="3">
    <citation type="journal article" date="2022" name="bioRxiv">
        <title>A global pangenome for the wheat fungal pathogen Pyrenophora tritici-repentis and prediction of effector protein structural homology.</title>
        <authorList>
            <person name="Moolhuijzen P."/>
            <person name="See P.T."/>
            <person name="Shi G."/>
            <person name="Powell H.R."/>
            <person name="Cockram J."/>
            <person name="Jorgensen L.N."/>
            <person name="Benslimane H."/>
            <person name="Strelkov S.E."/>
            <person name="Turner J."/>
            <person name="Liu Z."/>
            <person name="Moffat C.S."/>
        </authorList>
    </citation>
    <scope>NUCLEOTIDE SEQUENCE</scope>
    <source>
        <strain evidence="15">86-124</strain>
    </source>
</reference>
<evidence type="ECO:0000256" key="3">
    <source>
        <dbReference type="ARBA" id="ARBA00022679"/>
    </source>
</evidence>
<evidence type="ECO:0000313" key="18">
    <source>
        <dbReference type="Proteomes" id="UP000249757"/>
    </source>
</evidence>
<dbReference type="SUPFAM" id="SSF56672">
    <property type="entry name" value="DNA/RNA polymerases"/>
    <property type="match status" value="1"/>
</dbReference>
<dbReference type="InterPro" id="IPR001584">
    <property type="entry name" value="Integrase_cat-core"/>
</dbReference>
<dbReference type="EMBL" id="NQIK02000003">
    <property type="protein sequence ID" value="KAF7573310.1"/>
    <property type="molecule type" value="Genomic_DNA"/>
</dbReference>
<dbReference type="InterPro" id="IPR050951">
    <property type="entry name" value="Retrovirus_Pol_polyprotein"/>
</dbReference>
<keyword evidence="3" id="KW-0808">Transferase</keyword>
<dbReference type="Proteomes" id="UP000245464">
    <property type="component" value="Chromosome 3"/>
</dbReference>
<evidence type="ECO:0000256" key="5">
    <source>
        <dbReference type="ARBA" id="ARBA00022722"/>
    </source>
</evidence>
<dbReference type="InterPro" id="IPR041588">
    <property type="entry name" value="Integrase_H2C2"/>
</dbReference>
<dbReference type="Pfam" id="PF00078">
    <property type="entry name" value="RVT_1"/>
    <property type="match status" value="1"/>
</dbReference>
<dbReference type="InterPro" id="IPR012337">
    <property type="entry name" value="RNaseH-like_sf"/>
</dbReference>
<feature type="region of interest" description="Disordered" evidence="10">
    <location>
        <begin position="653"/>
        <end position="675"/>
    </location>
</feature>
<protein>
    <recommendedName>
        <fullName evidence="2">RNA-directed DNA polymerase</fullName>
        <ecNumber evidence="2">2.7.7.49</ecNumber>
    </recommendedName>
</protein>
<feature type="domain" description="Integrase catalytic" evidence="13">
    <location>
        <begin position="865"/>
        <end position="1029"/>
    </location>
</feature>
<evidence type="ECO:0000313" key="14">
    <source>
        <dbReference type="EMBL" id="KAF7573310.1"/>
    </source>
</evidence>
<name>A0A834VRH7_9PLEO</name>
<evidence type="ECO:0000313" key="17">
    <source>
        <dbReference type="Proteomes" id="UP000245464"/>
    </source>
</evidence>
<dbReference type="CDD" id="cd09274">
    <property type="entry name" value="RNase_HI_RT_Ty3"/>
    <property type="match status" value="1"/>
</dbReference>
<dbReference type="Pfam" id="PF17917">
    <property type="entry name" value="RT_RNaseH"/>
    <property type="match status" value="1"/>
</dbReference>
<dbReference type="FunFam" id="3.30.70.270:FF:000063">
    <property type="entry name" value="Zinc knuckle domaincontaining protein"/>
    <property type="match status" value="1"/>
</dbReference>
<evidence type="ECO:0000256" key="1">
    <source>
        <dbReference type="ARBA" id="ARBA00011353"/>
    </source>
</evidence>
<evidence type="ECO:0000313" key="16">
    <source>
        <dbReference type="EMBL" id="KAI1517908.1"/>
    </source>
</evidence>
<dbReference type="PROSITE" id="PS50994">
    <property type="entry name" value="INTEGRASE"/>
    <property type="match status" value="1"/>
</dbReference>
<accession>A0A834VRH7</accession>
<evidence type="ECO:0000256" key="2">
    <source>
        <dbReference type="ARBA" id="ARBA00012493"/>
    </source>
</evidence>
<evidence type="ECO:0000256" key="10">
    <source>
        <dbReference type="SAM" id="MobiDB-lite"/>
    </source>
</evidence>
<dbReference type="Gene3D" id="1.10.340.70">
    <property type="match status" value="1"/>
</dbReference>
<dbReference type="PANTHER" id="PTHR37984:SF5">
    <property type="entry name" value="PROTEIN NYNRIN-LIKE"/>
    <property type="match status" value="1"/>
</dbReference>
<evidence type="ECO:0000256" key="4">
    <source>
        <dbReference type="ARBA" id="ARBA00022695"/>
    </source>
</evidence>
<organism evidence="14 17">
    <name type="scientific">Pyrenophora tritici-repentis</name>
    <dbReference type="NCBI Taxonomy" id="45151"/>
    <lineage>
        <taxon>Eukaryota</taxon>
        <taxon>Fungi</taxon>
        <taxon>Dikarya</taxon>
        <taxon>Ascomycota</taxon>
        <taxon>Pezizomycotina</taxon>
        <taxon>Dothideomycetes</taxon>
        <taxon>Pleosporomycetidae</taxon>
        <taxon>Pleosporales</taxon>
        <taxon>Pleosporineae</taxon>
        <taxon>Pleosporaceae</taxon>
        <taxon>Pyrenophora</taxon>
    </lineage>
</organism>
<dbReference type="SUPFAM" id="SSF54160">
    <property type="entry name" value="Chromo domain-like"/>
    <property type="match status" value="1"/>
</dbReference>
<keyword evidence="4" id="KW-0548">Nucleotidyltransferase</keyword>
<keyword evidence="18" id="KW-1185">Reference proteome</keyword>
<dbReference type="CDD" id="cd01647">
    <property type="entry name" value="RT_LTR"/>
    <property type="match status" value="1"/>
</dbReference>
<comment type="subunit">
    <text evidence="1">Component of the NuA4 histone acetyltransferase complex.</text>
</comment>
<evidence type="ECO:0000256" key="7">
    <source>
        <dbReference type="ARBA" id="ARBA00022801"/>
    </source>
</evidence>
<dbReference type="SMART" id="SM00298">
    <property type="entry name" value="CHROMO"/>
    <property type="match status" value="1"/>
</dbReference>
<dbReference type="InterPro" id="IPR016197">
    <property type="entry name" value="Chromo-like_dom_sf"/>
</dbReference>
<comment type="caution">
    <text evidence="14">The sequence shown here is derived from an EMBL/GenBank/DDBJ whole genome shotgun (WGS) entry which is preliminary data.</text>
</comment>
<dbReference type="Pfam" id="PF00385">
    <property type="entry name" value="Chromo"/>
    <property type="match status" value="1"/>
</dbReference>
<keyword evidence="6" id="KW-0255">Endonuclease</keyword>
<proteinExistence type="predicted"/>
<feature type="region of interest" description="Disordered" evidence="10">
    <location>
        <begin position="1221"/>
        <end position="1241"/>
    </location>
</feature>
<evidence type="ECO:0000313" key="15">
    <source>
        <dbReference type="EMBL" id="KAI1516356.1"/>
    </source>
</evidence>
<dbReference type="GO" id="GO:0004519">
    <property type="term" value="F:endonuclease activity"/>
    <property type="evidence" value="ECO:0007669"/>
    <property type="project" value="UniProtKB-KW"/>
</dbReference>
<feature type="domain" description="Reverse transcriptase" evidence="12">
    <location>
        <begin position="262"/>
        <end position="442"/>
    </location>
</feature>
<dbReference type="InterPro" id="IPR043128">
    <property type="entry name" value="Rev_trsase/Diguanyl_cyclase"/>
</dbReference>
<evidence type="ECO:0000259" key="11">
    <source>
        <dbReference type="PROSITE" id="PS50013"/>
    </source>
</evidence>
<dbReference type="GO" id="GO:0006338">
    <property type="term" value="P:chromatin remodeling"/>
    <property type="evidence" value="ECO:0007669"/>
    <property type="project" value="UniProtKB-ARBA"/>
</dbReference>
<dbReference type="Pfam" id="PF17921">
    <property type="entry name" value="Integrase_H2C2"/>
    <property type="match status" value="1"/>
</dbReference>
<dbReference type="CDD" id="cd00303">
    <property type="entry name" value="retropepsin_like"/>
    <property type="match status" value="1"/>
</dbReference>
<dbReference type="Proteomes" id="UP000249757">
    <property type="component" value="Unassembled WGS sequence"/>
</dbReference>
<keyword evidence="9" id="KW-0695">RNA-directed DNA polymerase</keyword>
<dbReference type="PROSITE" id="PS50878">
    <property type="entry name" value="RT_POL"/>
    <property type="match status" value="1"/>
</dbReference>
<dbReference type="InterPro" id="IPR021109">
    <property type="entry name" value="Peptidase_aspartic_dom_sf"/>
</dbReference>
<dbReference type="GO" id="GO:0005634">
    <property type="term" value="C:nucleus"/>
    <property type="evidence" value="ECO:0007669"/>
    <property type="project" value="UniProtKB-ARBA"/>
</dbReference>
<evidence type="ECO:0000259" key="12">
    <source>
        <dbReference type="PROSITE" id="PS50878"/>
    </source>
</evidence>
<dbReference type="Gene3D" id="3.10.10.10">
    <property type="entry name" value="HIV Type 1 Reverse Transcriptase, subunit A, domain 1"/>
    <property type="match status" value="1"/>
</dbReference>
<feature type="domain" description="Chromo" evidence="11">
    <location>
        <begin position="1176"/>
        <end position="1233"/>
    </location>
</feature>
<dbReference type="Gene3D" id="2.40.70.10">
    <property type="entry name" value="Acid Proteases"/>
    <property type="match status" value="1"/>
</dbReference>
<dbReference type="EMBL" id="NRDI02000005">
    <property type="protein sequence ID" value="KAI1516356.1"/>
    <property type="molecule type" value="Genomic_DNA"/>
</dbReference>
<dbReference type="InterPro" id="IPR043502">
    <property type="entry name" value="DNA/RNA_pol_sf"/>
</dbReference>
<evidence type="ECO:0000256" key="8">
    <source>
        <dbReference type="ARBA" id="ARBA00022884"/>
    </source>
</evidence>
<dbReference type="InterPro" id="IPR000477">
    <property type="entry name" value="RT_dom"/>
</dbReference>
<keyword evidence="7" id="KW-0378">Hydrolase</keyword>
<feature type="compositionally biased region" description="Basic residues" evidence="10">
    <location>
        <begin position="1231"/>
        <end position="1241"/>
    </location>
</feature>
<gene>
    <name evidence="16" type="ORF">Ptr86124_003209</name>
    <name evidence="15" type="ORF">Ptr86124_004893</name>
    <name evidence="14" type="ORF">PtrM4_082150</name>
</gene>
<dbReference type="GO" id="GO:0016787">
    <property type="term" value="F:hydrolase activity"/>
    <property type="evidence" value="ECO:0007669"/>
    <property type="project" value="UniProtKB-KW"/>
</dbReference>
<evidence type="ECO:0000259" key="13">
    <source>
        <dbReference type="PROSITE" id="PS50994"/>
    </source>
</evidence>
<dbReference type="EC" id="2.7.7.49" evidence="2"/>
<dbReference type="InterPro" id="IPR023780">
    <property type="entry name" value="Chromo_domain"/>
</dbReference>
<keyword evidence="5" id="KW-0540">Nuclease</keyword>
<dbReference type="PANTHER" id="PTHR37984">
    <property type="entry name" value="PROTEIN CBG26694"/>
    <property type="match status" value="1"/>
</dbReference>
<dbReference type="AlphaFoldDB" id="A0A834VRH7"/>
<reference evidence="14" key="1">
    <citation type="journal article" date="2018" name="BMC Genomics">
        <title>Comparative genomics of the wheat fungal pathogen Pyrenophora tritici-repentis reveals chromosomal variations and genome plasticity.</title>
        <authorList>
            <person name="Moolhuijzen P."/>
            <person name="See P.T."/>
            <person name="Hane J.K."/>
            <person name="Shi G."/>
            <person name="Liu Z."/>
            <person name="Oliver R.P."/>
            <person name="Moffat C.S."/>
        </authorList>
    </citation>
    <scope>NUCLEOTIDE SEQUENCE [LARGE SCALE GENOMIC DNA]</scope>
    <source>
        <strain evidence="14">M4</strain>
    </source>
</reference>
<dbReference type="InterPro" id="IPR041373">
    <property type="entry name" value="RT_RNaseH"/>
</dbReference>
<dbReference type="InterPro" id="IPR000953">
    <property type="entry name" value="Chromo/chromo_shadow_dom"/>
</dbReference>
<dbReference type="EMBL" id="NRDI02000003">
    <property type="protein sequence ID" value="KAI1517908.1"/>
    <property type="molecule type" value="Genomic_DNA"/>
</dbReference>
<dbReference type="InterPro" id="IPR036397">
    <property type="entry name" value="RNaseH_sf"/>
</dbReference>
<feature type="compositionally biased region" description="Basic and acidic residues" evidence="10">
    <location>
        <begin position="654"/>
        <end position="670"/>
    </location>
</feature>
<reference evidence="18" key="4">
    <citation type="journal article" date="2022" name="Microb. Genom.">
        <title>A global pangenome for the wheat fungal pathogen Pyrenophora tritici-repentis and prediction of effector protein structural homology.</title>
        <authorList>
            <person name="Moolhuijzen P.M."/>
            <person name="See P.T."/>
            <person name="Shi G."/>
            <person name="Powell H.R."/>
            <person name="Cockram J."/>
            <person name="Jorgensen L.N."/>
            <person name="Benslimane H."/>
            <person name="Strelkov S.E."/>
            <person name="Turner J."/>
            <person name="Liu Z."/>
            <person name="Moffat C.S."/>
        </authorList>
    </citation>
    <scope>NUCLEOTIDE SEQUENCE [LARGE SCALE GENOMIC DNA]</scope>
</reference>
<dbReference type="Gene3D" id="3.30.70.270">
    <property type="match status" value="2"/>
</dbReference>
<dbReference type="SUPFAM" id="SSF53098">
    <property type="entry name" value="Ribonuclease H-like"/>
    <property type="match status" value="1"/>
</dbReference>
<dbReference type="GO" id="GO:0003964">
    <property type="term" value="F:RNA-directed DNA polymerase activity"/>
    <property type="evidence" value="ECO:0007669"/>
    <property type="project" value="UniProtKB-KW"/>
</dbReference>
<dbReference type="Gene3D" id="3.30.420.10">
    <property type="entry name" value="Ribonuclease H-like superfamily/Ribonuclease H"/>
    <property type="match status" value="1"/>
</dbReference>